<evidence type="ECO:0000256" key="1">
    <source>
        <dbReference type="ARBA" id="ARBA00023242"/>
    </source>
</evidence>
<comment type="caution">
    <text evidence="4">The sequence shown here is derived from an EMBL/GenBank/DDBJ whole genome shotgun (WGS) entry which is preliminary data.</text>
</comment>
<dbReference type="PROSITE" id="PS00463">
    <property type="entry name" value="ZN2_CY6_FUNGAL_1"/>
    <property type="match status" value="1"/>
</dbReference>
<dbReference type="Pfam" id="PF00172">
    <property type="entry name" value="Zn_clus"/>
    <property type="match status" value="1"/>
</dbReference>
<feature type="domain" description="Zn(2)-C6 fungal-type" evidence="3">
    <location>
        <begin position="20"/>
        <end position="50"/>
    </location>
</feature>
<sequence>MPRLSSGFVPKKAHRKSRGGCLRCKTKKVKCDEIQPTCGYCSTRKLSCEYPQNSSSASRSPSSTSSPNQDSEEVNFNDALMQIPTWLVPPAFASSGQLSPLDHDLLHHYRSSSWEIFAIREDAAVHTIHRDFVPQASLSHPYLLHAILSIAASHSNMLRPSKQMERQTLVYRQKTFQGYTKALQNITAENYESILVTGMFLSALIPPPGLEDSDEEHLQWLYSVLKTNEGLTFLASLRWGQGIEKLSVYPLFCRELRTLPPPPPPTVHSSVEDPNLCTLVGRIGTTPDHPNPPPTYQRRSTPSTPLFLPPRLMVVLESLVSPTTTGPIDMHRNALVPVFQALSPIFLSLYYYHLNQDFRVRIFVLTSFLMPDFLDLVKTREPRALTLTAWWFALAGLFPRGWWIGSRVTRVVEAIGRVVRSKGDAQTVEAIKGAEKIVETLESVGREEAARSVFEDWDGMDWDDGPRRAGEWEFEQLLDLSV</sequence>
<keyword evidence="1" id="KW-0539">Nucleus</keyword>
<dbReference type="InterPro" id="IPR001138">
    <property type="entry name" value="Zn2Cys6_DnaBD"/>
</dbReference>
<dbReference type="SUPFAM" id="SSF57701">
    <property type="entry name" value="Zn2/Cys6 DNA-binding domain"/>
    <property type="match status" value="1"/>
</dbReference>
<gene>
    <name evidence="4" type="ORF">K460DRAFT_352109</name>
</gene>
<dbReference type="EMBL" id="ML976615">
    <property type="protein sequence ID" value="KAF1846911.1"/>
    <property type="molecule type" value="Genomic_DNA"/>
</dbReference>
<dbReference type="GO" id="GO:0000981">
    <property type="term" value="F:DNA-binding transcription factor activity, RNA polymerase II-specific"/>
    <property type="evidence" value="ECO:0007669"/>
    <property type="project" value="InterPro"/>
</dbReference>
<dbReference type="InterPro" id="IPR052400">
    <property type="entry name" value="Zn2-C6_fungal_TF"/>
</dbReference>
<dbReference type="InterPro" id="IPR036864">
    <property type="entry name" value="Zn2-C6_fun-type_DNA-bd_sf"/>
</dbReference>
<dbReference type="AlphaFoldDB" id="A0A9P4GKR8"/>
<dbReference type="CDD" id="cd00067">
    <property type="entry name" value="GAL4"/>
    <property type="match status" value="1"/>
</dbReference>
<accession>A0A9P4GKR8</accession>
<dbReference type="Proteomes" id="UP000800039">
    <property type="component" value="Unassembled WGS sequence"/>
</dbReference>
<evidence type="ECO:0000259" key="3">
    <source>
        <dbReference type="PROSITE" id="PS50048"/>
    </source>
</evidence>
<dbReference type="RefSeq" id="XP_040789474.1">
    <property type="nucleotide sequence ID" value="XM_040931618.1"/>
</dbReference>
<feature type="compositionally biased region" description="Low complexity" evidence="2">
    <location>
        <begin position="54"/>
        <end position="66"/>
    </location>
</feature>
<evidence type="ECO:0000256" key="2">
    <source>
        <dbReference type="SAM" id="MobiDB-lite"/>
    </source>
</evidence>
<reference evidence="4" key="1">
    <citation type="submission" date="2020-01" db="EMBL/GenBank/DDBJ databases">
        <authorList>
            <consortium name="DOE Joint Genome Institute"/>
            <person name="Haridas S."/>
            <person name="Albert R."/>
            <person name="Binder M."/>
            <person name="Bloem J."/>
            <person name="Labutti K."/>
            <person name="Salamov A."/>
            <person name="Andreopoulos B."/>
            <person name="Baker S.E."/>
            <person name="Barry K."/>
            <person name="Bills G."/>
            <person name="Bluhm B.H."/>
            <person name="Cannon C."/>
            <person name="Castanera R."/>
            <person name="Culley D.E."/>
            <person name="Daum C."/>
            <person name="Ezra D."/>
            <person name="Gonzalez J.B."/>
            <person name="Henrissat B."/>
            <person name="Kuo A."/>
            <person name="Liang C."/>
            <person name="Lipzen A."/>
            <person name="Lutzoni F."/>
            <person name="Magnuson J."/>
            <person name="Mondo S."/>
            <person name="Nolan M."/>
            <person name="Ohm R."/>
            <person name="Pangilinan J."/>
            <person name="Park H.-J."/>
            <person name="Ramirez L."/>
            <person name="Alfaro M."/>
            <person name="Sun H."/>
            <person name="Tritt A."/>
            <person name="Yoshinaga Y."/>
            <person name="Zwiers L.-H."/>
            <person name="Turgeon B.G."/>
            <person name="Goodwin S.B."/>
            <person name="Spatafora J.W."/>
            <person name="Crous P.W."/>
            <person name="Grigoriev I.V."/>
        </authorList>
    </citation>
    <scope>NUCLEOTIDE SEQUENCE</scope>
    <source>
        <strain evidence="4">CBS 394.84</strain>
    </source>
</reference>
<keyword evidence="5" id="KW-1185">Reference proteome</keyword>
<organism evidence="4 5">
    <name type="scientific">Cucurbitaria berberidis CBS 394.84</name>
    <dbReference type="NCBI Taxonomy" id="1168544"/>
    <lineage>
        <taxon>Eukaryota</taxon>
        <taxon>Fungi</taxon>
        <taxon>Dikarya</taxon>
        <taxon>Ascomycota</taxon>
        <taxon>Pezizomycotina</taxon>
        <taxon>Dothideomycetes</taxon>
        <taxon>Pleosporomycetidae</taxon>
        <taxon>Pleosporales</taxon>
        <taxon>Pleosporineae</taxon>
        <taxon>Cucurbitariaceae</taxon>
        <taxon>Cucurbitaria</taxon>
    </lineage>
</organism>
<name>A0A9P4GKR8_9PLEO</name>
<dbReference type="PANTHER" id="PTHR47657:SF7">
    <property type="entry name" value="STEROL REGULATORY ELEMENT-BINDING PROTEIN ECM22"/>
    <property type="match status" value="1"/>
</dbReference>
<feature type="region of interest" description="Disordered" evidence="2">
    <location>
        <begin position="52"/>
        <end position="72"/>
    </location>
</feature>
<proteinExistence type="predicted"/>
<dbReference type="GeneID" id="63848870"/>
<dbReference type="PROSITE" id="PS50048">
    <property type="entry name" value="ZN2_CY6_FUNGAL_2"/>
    <property type="match status" value="1"/>
</dbReference>
<dbReference type="PANTHER" id="PTHR47657">
    <property type="entry name" value="STEROL REGULATORY ELEMENT-BINDING PROTEIN ECM22"/>
    <property type="match status" value="1"/>
</dbReference>
<evidence type="ECO:0000313" key="4">
    <source>
        <dbReference type="EMBL" id="KAF1846911.1"/>
    </source>
</evidence>
<dbReference type="GO" id="GO:0008270">
    <property type="term" value="F:zinc ion binding"/>
    <property type="evidence" value="ECO:0007669"/>
    <property type="project" value="InterPro"/>
</dbReference>
<dbReference type="Pfam" id="PF11951">
    <property type="entry name" value="Fungal_trans_2"/>
    <property type="match status" value="1"/>
</dbReference>
<dbReference type="Gene3D" id="4.10.240.10">
    <property type="entry name" value="Zn(2)-C6 fungal-type DNA-binding domain"/>
    <property type="match status" value="1"/>
</dbReference>
<dbReference type="SMART" id="SM00066">
    <property type="entry name" value="GAL4"/>
    <property type="match status" value="1"/>
</dbReference>
<dbReference type="InterPro" id="IPR021858">
    <property type="entry name" value="Fun_TF"/>
</dbReference>
<protein>
    <recommendedName>
        <fullName evidence="3">Zn(2)-C6 fungal-type domain-containing protein</fullName>
    </recommendedName>
</protein>
<evidence type="ECO:0000313" key="5">
    <source>
        <dbReference type="Proteomes" id="UP000800039"/>
    </source>
</evidence>
<dbReference type="OrthoDB" id="3546279at2759"/>